<proteinExistence type="predicted"/>
<name>A0A375A8D5_9GAMM</name>
<evidence type="ECO:0000313" key="3">
    <source>
        <dbReference type="Proteomes" id="UP000294820"/>
    </source>
</evidence>
<sequence>MEEIKRLLCEEIARLNREEQRDNRVRFSRQFMRSHPYLFGGMLVSYVPVAIILGYAPYFGQSYVIGFTLFLVVMSLAMSMDINPRYRYEDIDQLDLRVCYNGEWYNSRHVSRATLDAILNHPQVDATVKEGIARLWQAKGHLYFYDVFSQARRACAPQPATRLKGAQVISPDWH</sequence>
<evidence type="ECO:0000256" key="1">
    <source>
        <dbReference type="SAM" id="Phobius"/>
    </source>
</evidence>
<dbReference type="EMBL" id="LT615367">
    <property type="protein sequence ID" value="SLM62372.1"/>
    <property type="molecule type" value="Genomic_DNA"/>
</dbReference>
<dbReference type="AlphaFoldDB" id="A0A375A8D5"/>
<keyword evidence="3" id="KW-1185">Reference proteome</keyword>
<dbReference type="KEGG" id="daq:DAQ1742_01384"/>
<dbReference type="InterPro" id="IPR019713">
    <property type="entry name" value="Memb_YlaC"/>
</dbReference>
<accession>A0A375A8D5</accession>
<keyword evidence="1" id="KW-1133">Transmembrane helix</keyword>
<feature type="transmembrane region" description="Helical" evidence="1">
    <location>
        <begin position="62"/>
        <end position="80"/>
    </location>
</feature>
<dbReference type="Proteomes" id="UP000294820">
    <property type="component" value="Chromosome 1"/>
</dbReference>
<gene>
    <name evidence="2" type="primary">ylaC</name>
    <name evidence="2" type="ORF">DAQ1742_01384</name>
</gene>
<keyword evidence="1" id="KW-0472">Membrane</keyword>
<evidence type="ECO:0000313" key="2">
    <source>
        <dbReference type="EMBL" id="SLM62372.1"/>
    </source>
</evidence>
<protein>
    <submittedName>
        <fullName evidence="2">Inner membrane protein</fullName>
    </submittedName>
</protein>
<organism evidence="2 3">
    <name type="scientific">Dickeya aquatica</name>
    <dbReference type="NCBI Taxonomy" id="1401087"/>
    <lineage>
        <taxon>Bacteria</taxon>
        <taxon>Pseudomonadati</taxon>
        <taxon>Pseudomonadota</taxon>
        <taxon>Gammaproteobacteria</taxon>
        <taxon>Enterobacterales</taxon>
        <taxon>Pectobacteriaceae</taxon>
        <taxon>Dickeya</taxon>
    </lineage>
</organism>
<keyword evidence="1" id="KW-0812">Transmembrane</keyword>
<dbReference type="RefSeq" id="WP_051124091.1">
    <property type="nucleotide sequence ID" value="NZ_LT615367.1"/>
</dbReference>
<feature type="transmembrane region" description="Helical" evidence="1">
    <location>
        <begin position="36"/>
        <end position="56"/>
    </location>
</feature>
<reference evidence="2 3" key="1">
    <citation type="submission" date="2016-09" db="EMBL/GenBank/DDBJ databases">
        <authorList>
            <person name="Reverchon S."/>
            <person name="Nasser W."/>
            <person name="Leonard S."/>
            <person name="Brochier C."/>
            <person name="Duprey A."/>
        </authorList>
    </citation>
    <scope>NUCLEOTIDE SEQUENCE [LARGE SCALE GENOMIC DNA]</scope>
    <source>
        <strain evidence="2 3">174/2</strain>
    </source>
</reference>
<dbReference type="Pfam" id="PF10777">
    <property type="entry name" value="YlaC"/>
    <property type="match status" value="1"/>
</dbReference>